<evidence type="ECO:0000256" key="2">
    <source>
        <dbReference type="ARBA" id="ARBA00011902"/>
    </source>
</evidence>
<dbReference type="GO" id="GO:0004714">
    <property type="term" value="F:transmembrane receptor protein tyrosine kinase activity"/>
    <property type="evidence" value="ECO:0007669"/>
    <property type="project" value="UniProtKB-EC"/>
</dbReference>
<dbReference type="Pfam" id="PF07714">
    <property type="entry name" value="PK_Tyr_Ser-Thr"/>
    <property type="match status" value="1"/>
</dbReference>
<dbReference type="InterPro" id="IPR000494">
    <property type="entry name" value="Rcpt_L-dom"/>
</dbReference>
<keyword evidence="12" id="KW-0067">ATP-binding</keyword>
<dbReference type="InterPro" id="IPR000719">
    <property type="entry name" value="Prot_kinase_dom"/>
</dbReference>
<dbReference type="PANTHER" id="PTHR24416">
    <property type="entry name" value="TYROSINE-PROTEIN KINASE RECEPTOR"/>
    <property type="match status" value="1"/>
</dbReference>
<evidence type="ECO:0000256" key="11">
    <source>
        <dbReference type="ARBA" id="ARBA00022777"/>
    </source>
</evidence>
<dbReference type="PROSITE" id="PS00109">
    <property type="entry name" value="PROTEIN_KINASE_TYR"/>
    <property type="match status" value="1"/>
</dbReference>
<dbReference type="CDD" id="cd00192">
    <property type="entry name" value="PTKc"/>
    <property type="match status" value="1"/>
</dbReference>
<feature type="domain" description="Fibronectin type-III" evidence="24">
    <location>
        <begin position="910"/>
        <end position="1008"/>
    </location>
</feature>
<dbReference type="PROSITE" id="PS50011">
    <property type="entry name" value="PROTEIN_KINASE_DOM"/>
    <property type="match status" value="1"/>
</dbReference>
<keyword evidence="9" id="KW-0677">Repeat</keyword>
<evidence type="ECO:0000256" key="12">
    <source>
        <dbReference type="ARBA" id="ARBA00022840"/>
    </source>
</evidence>
<evidence type="ECO:0000256" key="10">
    <source>
        <dbReference type="ARBA" id="ARBA00022741"/>
    </source>
</evidence>
<dbReference type="InterPro" id="IPR011009">
    <property type="entry name" value="Kinase-like_dom_sf"/>
</dbReference>
<name>A0A226DNS6_FOLCA</name>
<evidence type="ECO:0000256" key="9">
    <source>
        <dbReference type="ARBA" id="ARBA00022737"/>
    </source>
</evidence>
<evidence type="ECO:0000256" key="21">
    <source>
        <dbReference type="SAM" id="Phobius"/>
    </source>
</evidence>
<dbReference type="GO" id="GO:0046872">
    <property type="term" value="F:metal ion binding"/>
    <property type="evidence" value="ECO:0007669"/>
    <property type="project" value="UniProtKB-KW"/>
</dbReference>
<evidence type="ECO:0000256" key="3">
    <source>
        <dbReference type="ARBA" id="ARBA00022553"/>
    </source>
</evidence>
<keyword evidence="3" id="KW-0597">Phosphoprotein</keyword>
<keyword evidence="10" id="KW-0547">Nucleotide-binding</keyword>
<evidence type="ECO:0000256" key="1">
    <source>
        <dbReference type="ARBA" id="ARBA00004479"/>
    </source>
</evidence>
<dbReference type="InterPro" id="IPR001245">
    <property type="entry name" value="Ser-Thr/Tyr_kinase_cat_dom"/>
</dbReference>
<dbReference type="Proteomes" id="UP000198287">
    <property type="component" value="Unassembled WGS sequence"/>
</dbReference>
<dbReference type="Pfam" id="PF01030">
    <property type="entry name" value="Recep_L_domain"/>
    <property type="match status" value="2"/>
</dbReference>
<keyword evidence="6 21" id="KW-0812">Transmembrane</keyword>
<dbReference type="Gene3D" id="1.10.510.10">
    <property type="entry name" value="Transferase(Phosphotransferase) domain 1"/>
    <property type="match status" value="1"/>
</dbReference>
<evidence type="ECO:0000256" key="7">
    <source>
        <dbReference type="ARBA" id="ARBA00022723"/>
    </source>
</evidence>
<dbReference type="InterPro" id="IPR020635">
    <property type="entry name" value="Tyr_kinase_cat_dom"/>
</dbReference>
<comment type="catalytic activity">
    <reaction evidence="19">
        <text>L-tyrosyl-[protein] + ATP = O-phospho-L-tyrosyl-[protein] + ADP + H(+)</text>
        <dbReference type="Rhea" id="RHEA:10596"/>
        <dbReference type="Rhea" id="RHEA-COMP:10136"/>
        <dbReference type="Rhea" id="RHEA-COMP:20101"/>
        <dbReference type="ChEBI" id="CHEBI:15378"/>
        <dbReference type="ChEBI" id="CHEBI:30616"/>
        <dbReference type="ChEBI" id="CHEBI:46858"/>
        <dbReference type="ChEBI" id="CHEBI:61978"/>
        <dbReference type="ChEBI" id="CHEBI:456216"/>
        <dbReference type="EC" id="2.7.10.1"/>
    </reaction>
</comment>
<feature type="domain" description="Protein kinase" evidence="23">
    <location>
        <begin position="1087"/>
        <end position="1404"/>
    </location>
</feature>
<dbReference type="SUPFAM" id="SSF57184">
    <property type="entry name" value="Growth factor receptor domain"/>
    <property type="match status" value="1"/>
</dbReference>
<gene>
    <name evidence="25" type="ORF">Fcan01_18264</name>
</gene>
<feature type="region of interest" description="Disordered" evidence="20">
    <location>
        <begin position="1211"/>
        <end position="1230"/>
    </location>
</feature>
<feature type="chain" id="PRO_5012940319" description="receptor protein-tyrosine kinase" evidence="22">
    <location>
        <begin position="19"/>
        <end position="1497"/>
    </location>
</feature>
<dbReference type="InterPro" id="IPR006211">
    <property type="entry name" value="Furin-like_Cys-rich_dom"/>
</dbReference>
<dbReference type="InterPro" id="IPR009030">
    <property type="entry name" value="Growth_fac_rcpt_cys_sf"/>
</dbReference>
<dbReference type="PRINTS" id="PR00109">
    <property type="entry name" value="TYRKINASE"/>
</dbReference>
<reference evidence="25 26" key="1">
    <citation type="submission" date="2015-12" db="EMBL/GenBank/DDBJ databases">
        <title>The genome of Folsomia candida.</title>
        <authorList>
            <person name="Faddeeva A."/>
            <person name="Derks M.F."/>
            <person name="Anvar Y."/>
            <person name="Smit S."/>
            <person name="Van Straalen N."/>
            <person name="Roelofs D."/>
        </authorList>
    </citation>
    <scope>NUCLEOTIDE SEQUENCE [LARGE SCALE GENOMIC DNA]</scope>
    <source>
        <strain evidence="25 26">VU population</strain>
        <tissue evidence="25">Whole body</tissue>
    </source>
</reference>
<dbReference type="InterPro" id="IPR050122">
    <property type="entry name" value="RTK"/>
</dbReference>
<feature type="transmembrane region" description="Helical" evidence="21">
    <location>
        <begin position="1025"/>
        <end position="1047"/>
    </location>
</feature>
<evidence type="ECO:0000256" key="16">
    <source>
        <dbReference type="ARBA" id="ARBA00023170"/>
    </source>
</evidence>
<dbReference type="InterPro" id="IPR003961">
    <property type="entry name" value="FN3_dom"/>
</dbReference>
<dbReference type="Gene3D" id="2.60.40.10">
    <property type="entry name" value="Immunoglobulins"/>
    <property type="match status" value="3"/>
</dbReference>
<dbReference type="OrthoDB" id="5809444at2759"/>
<keyword evidence="17" id="KW-0325">Glycoprotein</keyword>
<sequence>MRGFLILAFLSSVGVVTGEEASEDQRVPKICDRITIWHWHQFEQFLRGCTVIEGSLQINILFDSVNDVDSATFSSLRFPELKEITGFLMVFFTENIVSLSAMFPSLSVIRGQELVEKYALVISKMPGKEHENPMLFSCGDMVEVGLVSLTHIFNGGVWIVGNDKLCFVDSIDWHAISGPNKNSSGDIIVRKNGQQCSNFCSKRCKYSVKDAKRQLCWSEGRCQLSATQSCPNCSEETYCFGRDSSEECCHSECAGACHGPEASDCEVCKNVGLVEGGGKVTCRESCPPNYFEYLERRCLTRTECLNISSTAPNNHPTNPQEILRGKIYKGDRDLCVLDCPLGSQQSRDGSVCVPCEGGRCHKVCEGGTVDTIEAMRRYSGCTRVGGQVGYLKIHFRSHSTSSDPSGTLVSLLKDNLGQIEIIDDYLLVSHTYALYSLDFLESLRVIGGKVLSDNSHALVIKSNENMKALWSQEKRVEIANPEARIMFHYNPQLCPDKIYKFLSSSGVNANLSKNPMDIGITNGDKVNCNTKELKVRRPKVNSTCVTLQWENFRLNLTEPSYLLNYEIHYKVTSSSRDETKLAFRDPCGQDGWNIMDVSPLRDANGAKPHERPAQENPVTICHLLSYTNYAFYIKAVVLPASLYASNNNTGAESSIIYVKTVYGVPESPADLTLQSQSPDTISVTWTPPLRTNGPRTNVTYFKISLGIRVEPNGTKGGGGTHLGATESLPTDLSGYCESESGSGKSGGSSTPPSAARRPLISPQFSTTLRPISHTKNREYGEDSDSKSYGIQESEMLHVILGNHLFTGVGISPPFASGPNDHDVGDEGGRIRSRRKRDTLTNFGNISDPTVRNLADQYKVIEEVIEYFNASAISYTHQFKNLKHYTNYHIVVQTCRKGICSDPRENLIRTAPSPSADLVQNITHAMVNSTLHLSWDEPSSPNGAILAYIITFKGQKYCISRDAFLLQGDSYIHPEPLYAGGNYSVRIQTKSKSGISPPSNPVFVLVEDIIAKQAASSQSSLQNPTWLYFLGLLLIFFVTGLGVNFVFMHQRAKRRRDRKKLFVSLNPEYTPIVHIPRKWEIPRENLEVKRDEILGTGSFGTVFLGVWKKKVALEGGSGGSSSSGWSKSKTKLTKSSVKVEIPCAVKELNEDTPSLDKADLLKEALLMTRLDCPHVIKLLGIVSLLHPILVVMEYMPFKDLRSYLISMRPNSSCGGEGEGGNSSDPLLTTGEGDGSQGRLTPAFLLSIAASVADGMAYIHTRGYVHRDLAARNCMVDGNLRVKVGDFGLSKEMCDYYRLHSRGRFPFRWMAPECFLDNLITYKSDVWSYGVLLYEIASLGAVPYHQFNNLQVKQFVCSRQTLEMPETSPPLILRIAQDCFNYVKEQRPSFLQILERLMVEAHTPEFEAISFYHSEDGVSARNKEIFDVAFFNGEITIVDTTSSGSDTIYVGMDDPTRTLQNVEEDNVTIRENSSDNEGDERKLGVKWKVETAQVHFSSP</sequence>
<dbReference type="EMBL" id="LNIX01000014">
    <property type="protein sequence ID" value="OXA46859.1"/>
    <property type="molecule type" value="Genomic_DNA"/>
</dbReference>
<evidence type="ECO:0000256" key="13">
    <source>
        <dbReference type="ARBA" id="ARBA00022989"/>
    </source>
</evidence>
<keyword evidence="7" id="KW-0479">Metal-binding</keyword>
<dbReference type="Gene3D" id="2.10.220.10">
    <property type="entry name" value="Hormone Receptor, Insulin-like Growth Factor Receptor 1, Chain A, domain 2"/>
    <property type="match status" value="1"/>
</dbReference>
<keyword evidence="5" id="KW-0165">Cleavage on pair of basic residues</keyword>
<dbReference type="CDD" id="cd00064">
    <property type="entry name" value="FU"/>
    <property type="match status" value="1"/>
</dbReference>
<dbReference type="Pfam" id="PF00757">
    <property type="entry name" value="Furin-like"/>
    <property type="match status" value="1"/>
</dbReference>
<dbReference type="Gene3D" id="3.80.20.20">
    <property type="entry name" value="Receptor L-domain"/>
    <property type="match status" value="2"/>
</dbReference>
<dbReference type="PANTHER" id="PTHR24416:SF525">
    <property type="entry name" value="INSULIN-LIKE RECEPTOR"/>
    <property type="match status" value="1"/>
</dbReference>
<feature type="compositionally biased region" description="Low complexity" evidence="20">
    <location>
        <begin position="733"/>
        <end position="742"/>
    </location>
</feature>
<evidence type="ECO:0000256" key="5">
    <source>
        <dbReference type="ARBA" id="ARBA00022685"/>
    </source>
</evidence>
<accession>A0A226DNS6</accession>
<evidence type="ECO:0000256" key="6">
    <source>
        <dbReference type="ARBA" id="ARBA00022692"/>
    </source>
</evidence>
<keyword evidence="11" id="KW-0418">Kinase</keyword>
<evidence type="ECO:0000313" key="26">
    <source>
        <dbReference type="Proteomes" id="UP000198287"/>
    </source>
</evidence>
<dbReference type="InterPro" id="IPR008266">
    <property type="entry name" value="Tyr_kinase_AS"/>
</dbReference>
<dbReference type="SMART" id="SM00219">
    <property type="entry name" value="TyrKc"/>
    <property type="match status" value="1"/>
</dbReference>
<dbReference type="InterPro" id="IPR013783">
    <property type="entry name" value="Ig-like_fold"/>
</dbReference>
<dbReference type="SUPFAM" id="SSF49265">
    <property type="entry name" value="Fibronectin type III"/>
    <property type="match status" value="2"/>
</dbReference>
<keyword evidence="14 21" id="KW-0472">Membrane</keyword>
<evidence type="ECO:0000256" key="8">
    <source>
        <dbReference type="ARBA" id="ARBA00022729"/>
    </source>
</evidence>
<evidence type="ECO:0000259" key="23">
    <source>
        <dbReference type="PROSITE" id="PS50011"/>
    </source>
</evidence>
<evidence type="ECO:0000256" key="17">
    <source>
        <dbReference type="ARBA" id="ARBA00023180"/>
    </source>
</evidence>
<dbReference type="Gene3D" id="3.30.200.20">
    <property type="entry name" value="Phosphorylase Kinase, domain 1"/>
    <property type="match status" value="1"/>
</dbReference>
<evidence type="ECO:0000313" key="25">
    <source>
        <dbReference type="EMBL" id="OXA46859.1"/>
    </source>
</evidence>
<dbReference type="SMART" id="SM00060">
    <property type="entry name" value="FN3"/>
    <property type="match status" value="3"/>
</dbReference>
<dbReference type="GO" id="GO:0043235">
    <property type="term" value="C:receptor complex"/>
    <property type="evidence" value="ECO:0007669"/>
    <property type="project" value="TreeGrafter"/>
</dbReference>
<dbReference type="SUPFAM" id="SSF56112">
    <property type="entry name" value="Protein kinase-like (PK-like)"/>
    <property type="match status" value="1"/>
</dbReference>
<comment type="subcellular location">
    <subcellularLocation>
        <location evidence="1">Membrane</location>
        <topology evidence="1">Single-pass type I membrane protein</topology>
    </subcellularLocation>
</comment>
<feature type="signal peptide" evidence="22">
    <location>
        <begin position="1"/>
        <end position="18"/>
    </location>
</feature>
<proteinExistence type="predicted"/>
<evidence type="ECO:0000256" key="20">
    <source>
        <dbReference type="SAM" id="MobiDB-lite"/>
    </source>
</evidence>
<keyword evidence="13 21" id="KW-1133">Transmembrane helix</keyword>
<keyword evidence="18" id="KW-0464">Manganese</keyword>
<dbReference type="CDD" id="cd00063">
    <property type="entry name" value="FN3"/>
    <property type="match status" value="2"/>
</dbReference>
<keyword evidence="4" id="KW-0808">Transferase</keyword>
<dbReference type="PROSITE" id="PS50853">
    <property type="entry name" value="FN3"/>
    <property type="match status" value="1"/>
</dbReference>
<evidence type="ECO:0000259" key="24">
    <source>
        <dbReference type="PROSITE" id="PS50853"/>
    </source>
</evidence>
<keyword evidence="16 25" id="KW-0675">Receptor</keyword>
<keyword evidence="8 22" id="KW-0732">Signal</keyword>
<dbReference type="InterPro" id="IPR036116">
    <property type="entry name" value="FN3_sf"/>
</dbReference>
<dbReference type="STRING" id="158441.A0A226DNS6"/>
<dbReference type="GO" id="GO:0005524">
    <property type="term" value="F:ATP binding"/>
    <property type="evidence" value="ECO:0007669"/>
    <property type="project" value="UniProtKB-KW"/>
</dbReference>
<evidence type="ECO:0000256" key="22">
    <source>
        <dbReference type="SAM" id="SignalP"/>
    </source>
</evidence>
<evidence type="ECO:0000256" key="4">
    <source>
        <dbReference type="ARBA" id="ARBA00022679"/>
    </source>
</evidence>
<dbReference type="EC" id="2.7.10.1" evidence="2"/>
<dbReference type="GO" id="GO:0007169">
    <property type="term" value="P:cell surface receptor protein tyrosine kinase signaling pathway"/>
    <property type="evidence" value="ECO:0007669"/>
    <property type="project" value="TreeGrafter"/>
</dbReference>
<evidence type="ECO:0000256" key="15">
    <source>
        <dbReference type="ARBA" id="ARBA00023137"/>
    </source>
</evidence>
<dbReference type="SUPFAM" id="SSF52058">
    <property type="entry name" value="L domain-like"/>
    <property type="match status" value="2"/>
</dbReference>
<comment type="caution">
    <text evidence="25">The sequence shown here is derived from an EMBL/GenBank/DDBJ whole genome shotgun (WGS) entry which is preliminary data.</text>
</comment>
<keyword evidence="15" id="KW-0829">Tyrosine-protein kinase</keyword>
<dbReference type="OMA" id="FRGYAFK"/>
<dbReference type="InterPro" id="IPR006212">
    <property type="entry name" value="Furin_repeat"/>
</dbReference>
<dbReference type="SMART" id="SM00261">
    <property type="entry name" value="FU"/>
    <property type="match status" value="1"/>
</dbReference>
<feature type="transmembrane region" description="Helical" evidence="21">
    <location>
        <begin position="1174"/>
        <end position="1196"/>
    </location>
</feature>
<evidence type="ECO:0000256" key="18">
    <source>
        <dbReference type="ARBA" id="ARBA00023211"/>
    </source>
</evidence>
<dbReference type="InterPro" id="IPR036941">
    <property type="entry name" value="Rcpt_L-dom_sf"/>
</dbReference>
<organism evidence="25 26">
    <name type="scientific">Folsomia candida</name>
    <name type="common">Springtail</name>
    <dbReference type="NCBI Taxonomy" id="158441"/>
    <lineage>
        <taxon>Eukaryota</taxon>
        <taxon>Metazoa</taxon>
        <taxon>Ecdysozoa</taxon>
        <taxon>Arthropoda</taxon>
        <taxon>Hexapoda</taxon>
        <taxon>Collembola</taxon>
        <taxon>Entomobryomorpha</taxon>
        <taxon>Isotomoidea</taxon>
        <taxon>Isotomidae</taxon>
        <taxon>Proisotominae</taxon>
        <taxon>Folsomia</taxon>
    </lineage>
</organism>
<dbReference type="GO" id="GO:0005886">
    <property type="term" value="C:plasma membrane"/>
    <property type="evidence" value="ECO:0007669"/>
    <property type="project" value="TreeGrafter"/>
</dbReference>
<evidence type="ECO:0000256" key="19">
    <source>
        <dbReference type="ARBA" id="ARBA00051243"/>
    </source>
</evidence>
<evidence type="ECO:0000256" key="14">
    <source>
        <dbReference type="ARBA" id="ARBA00023136"/>
    </source>
</evidence>
<protein>
    <recommendedName>
        <fullName evidence="2">receptor protein-tyrosine kinase</fullName>
        <ecNumber evidence="2">2.7.10.1</ecNumber>
    </recommendedName>
</protein>
<feature type="compositionally biased region" description="Basic and acidic residues" evidence="20">
    <location>
        <begin position="775"/>
        <end position="785"/>
    </location>
</feature>
<dbReference type="Pfam" id="PF00041">
    <property type="entry name" value="fn3"/>
    <property type="match status" value="1"/>
</dbReference>
<feature type="region of interest" description="Disordered" evidence="20">
    <location>
        <begin position="712"/>
        <end position="786"/>
    </location>
</feature>
<keyword evidence="26" id="KW-1185">Reference proteome</keyword>